<evidence type="ECO:0000256" key="1">
    <source>
        <dbReference type="ARBA" id="ARBA00005495"/>
    </source>
</evidence>
<feature type="domain" description="CENP-V/GFA" evidence="5">
    <location>
        <begin position="26"/>
        <end position="160"/>
    </location>
</feature>
<dbReference type="GO" id="GO:0016846">
    <property type="term" value="F:carbon-sulfur lyase activity"/>
    <property type="evidence" value="ECO:0007669"/>
    <property type="project" value="InterPro"/>
</dbReference>
<evidence type="ECO:0000313" key="6">
    <source>
        <dbReference type="EMBL" id="OAG02173.1"/>
    </source>
</evidence>
<dbReference type="SUPFAM" id="SSF51316">
    <property type="entry name" value="Mss4-like"/>
    <property type="match status" value="1"/>
</dbReference>
<dbReference type="EMBL" id="KV441556">
    <property type="protein sequence ID" value="OAG02173.1"/>
    <property type="molecule type" value="Genomic_DNA"/>
</dbReference>
<evidence type="ECO:0000256" key="3">
    <source>
        <dbReference type="ARBA" id="ARBA00022833"/>
    </source>
</evidence>
<evidence type="ECO:0000259" key="5">
    <source>
        <dbReference type="PROSITE" id="PS51891"/>
    </source>
</evidence>
<evidence type="ECO:0000256" key="4">
    <source>
        <dbReference type="ARBA" id="ARBA00023239"/>
    </source>
</evidence>
<evidence type="ECO:0000256" key="2">
    <source>
        <dbReference type="ARBA" id="ARBA00022723"/>
    </source>
</evidence>
<evidence type="ECO:0000313" key="7">
    <source>
        <dbReference type="Proteomes" id="UP000077069"/>
    </source>
</evidence>
<dbReference type="InterPro" id="IPR006913">
    <property type="entry name" value="CENP-V/GFA"/>
</dbReference>
<name>A0A177C3H4_9PLEO</name>
<dbReference type="InterPro" id="IPR011057">
    <property type="entry name" value="Mss4-like_sf"/>
</dbReference>
<dbReference type="GO" id="GO:0046872">
    <property type="term" value="F:metal ion binding"/>
    <property type="evidence" value="ECO:0007669"/>
    <property type="project" value="UniProtKB-KW"/>
</dbReference>
<keyword evidence="2" id="KW-0479">Metal-binding</keyword>
<dbReference type="Gene3D" id="3.90.1590.10">
    <property type="entry name" value="glutathione-dependent formaldehyde- activating enzyme (gfa)"/>
    <property type="match status" value="1"/>
</dbReference>
<dbReference type="Pfam" id="PF04828">
    <property type="entry name" value="GFA"/>
    <property type="match status" value="1"/>
</dbReference>
<dbReference type="PANTHER" id="PTHR33337">
    <property type="entry name" value="GFA DOMAIN-CONTAINING PROTEIN"/>
    <property type="match status" value="1"/>
</dbReference>
<keyword evidence="3" id="KW-0862">Zinc</keyword>
<keyword evidence="4" id="KW-0456">Lyase</keyword>
<comment type="similarity">
    <text evidence="1">Belongs to the Gfa family.</text>
</comment>
<dbReference type="PROSITE" id="PS51891">
    <property type="entry name" value="CENP_V_GFA"/>
    <property type="match status" value="1"/>
</dbReference>
<dbReference type="PANTHER" id="PTHR33337:SF43">
    <property type="entry name" value="CENP-V_GFA DOMAIN-CONTAINING PROTEIN"/>
    <property type="match status" value="1"/>
</dbReference>
<dbReference type="RefSeq" id="XP_018032538.1">
    <property type="nucleotide sequence ID" value="XM_018181563.1"/>
</dbReference>
<dbReference type="AlphaFoldDB" id="A0A177C3H4"/>
<proteinExistence type="inferred from homology"/>
<dbReference type="STRING" id="1460663.A0A177C3H4"/>
<accession>A0A177C3H4</accession>
<dbReference type="Proteomes" id="UP000077069">
    <property type="component" value="Unassembled WGS sequence"/>
</dbReference>
<keyword evidence="7" id="KW-1185">Reference proteome</keyword>
<dbReference type="InParanoid" id="A0A177C3H4"/>
<gene>
    <name evidence="6" type="ORF">CC84DRAFT_1198415</name>
</gene>
<reference evidence="6 7" key="1">
    <citation type="submission" date="2016-05" db="EMBL/GenBank/DDBJ databases">
        <title>Comparative analysis of secretome profiles of manganese(II)-oxidizing ascomycete fungi.</title>
        <authorList>
            <consortium name="DOE Joint Genome Institute"/>
            <person name="Zeiner C.A."/>
            <person name="Purvine S.O."/>
            <person name="Zink E.M."/>
            <person name="Wu S."/>
            <person name="Pasa-Tolic L."/>
            <person name="Chaput D.L."/>
            <person name="Haridas S."/>
            <person name="Grigoriev I.V."/>
            <person name="Santelli C.M."/>
            <person name="Hansel C.M."/>
        </authorList>
    </citation>
    <scope>NUCLEOTIDE SEQUENCE [LARGE SCALE GENOMIC DNA]</scope>
    <source>
        <strain evidence="6 7">AP3s5-JAC2a</strain>
    </source>
</reference>
<organism evidence="6 7">
    <name type="scientific">Paraphaeosphaeria sporulosa</name>
    <dbReference type="NCBI Taxonomy" id="1460663"/>
    <lineage>
        <taxon>Eukaryota</taxon>
        <taxon>Fungi</taxon>
        <taxon>Dikarya</taxon>
        <taxon>Ascomycota</taxon>
        <taxon>Pezizomycotina</taxon>
        <taxon>Dothideomycetes</taxon>
        <taxon>Pleosporomycetidae</taxon>
        <taxon>Pleosporales</taxon>
        <taxon>Massarineae</taxon>
        <taxon>Didymosphaeriaceae</taxon>
        <taxon>Paraphaeosphaeria</taxon>
    </lineage>
</organism>
<dbReference type="GeneID" id="28765049"/>
<dbReference type="OrthoDB" id="9985472at2759"/>
<sequence length="170" mass="19206">MSNITYKSDFTGDPKQHDVSKFSESMTGTCLCGSISVTIHDNELFGDKPRGHLCHCVNCRKVAGSFVSSNMAIEKEKVTYEDKNGTLKVYDDWETGSGKKVKRCFCGNCGSPIMSQPDIFPHMYMLKMGMFPRIPKPECESFAEHRHDWQGKHEGLEQYALIRGQKKLGE</sequence>
<protein>
    <recommendedName>
        <fullName evidence="5">CENP-V/GFA domain-containing protein</fullName>
    </recommendedName>
</protein>